<evidence type="ECO:0000313" key="1">
    <source>
        <dbReference type="EMBL" id="ETW92397.1"/>
    </source>
</evidence>
<evidence type="ECO:0008006" key="3">
    <source>
        <dbReference type="Google" id="ProtNLM"/>
    </source>
</evidence>
<feature type="non-terminal residue" evidence="1">
    <location>
        <position position="136"/>
    </location>
</feature>
<protein>
    <recommendedName>
        <fullName evidence="3">Short-chain dehydrogenase</fullName>
    </recommendedName>
</protein>
<dbReference type="EMBL" id="AZHW01001501">
    <property type="protein sequence ID" value="ETW92397.1"/>
    <property type="molecule type" value="Genomic_DNA"/>
</dbReference>
<organism evidence="1 2">
    <name type="scientific">Entotheonella factor</name>
    <dbReference type="NCBI Taxonomy" id="1429438"/>
    <lineage>
        <taxon>Bacteria</taxon>
        <taxon>Pseudomonadati</taxon>
        <taxon>Nitrospinota/Tectimicrobiota group</taxon>
        <taxon>Candidatus Tectimicrobiota</taxon>
        <taxon>Candidatus Entotheonellia</taxon>
        <taxon>Candidatus Entotheonellales</taxon>
        <taxon>Candidatus Entotheonellaceae</taxon>
        <taxon>Candidatus Entotheonella</taxon>
    </lineage>
</organism>
<dbReference type="Proteomes" id="UP000019141">
    <property type="component" value="Unassembled WGS sequence"/>
</dbReference>
<dbReference type="InterPro" id="IPR002347">
    <property type="entry name" value="SDR_fam"/>
</dbReference>
<proteinExistence type="predicted"/>
<dbReference type="SUPFAM" id="SSF51735">
    <property type="entry name" value="NAD(P)-binding Rossmann-fold domains"/>
    <property type="match status" value="1"/>
</dbReference>
<gene>
    <name evidence="1" type="ORF">ETSY1_43810</name>
</gene>
<accession>W4L2Z7</accession>
<comment type="caution">
    <text evidence="1">The sequence shown here is derived from an EMBL/GenBank/DDBJ whole genome shotgun (WGS) entry which is preliminary data.</text>
</comment>
<dbReference type="Pfam" id="PF00106">
    <property type="entry name" value="adh_short"/>
    <property type="match status" value="1"/>
</dbReference>
<evidence type="ECO:0000313" key="2">
    <source>
        <dbReference type="Proteomes" id="UP000019141"/>
    </source>
</evidence>
<dbReference type="InterPro" id="IPR036291">
    <property type="entry name" value="NAD(P)-bd_dom_sf"/>
</dbReference>
<dbReference type="AlphaFoldDB" id="W4L2Z7"/>
<sequence length="136" mass="14194">MAGRLEGKVALITGGASGQGRAAAMMFASEGAQVVLSDVNEEGGTQTRHMVTENGGQAVFTAADVSVEADAQAMVEVALKTYGALHVLYNNAGTVGIGVDARVTRLSVESWDLIMNVNLRGIFLSSKYGIPALREH</sequence>
<keyword evidence="2" id="KW-1185">Reference proteome</keyword>
<dbReference type="PRINTS" id="PR00081">
    <property type="entry name" value="GDHRDH"/>
</dbReference>
<dbReference type="PANTHER" id="PTHR42820">
    <property type="entry name" value="SHORT-CHAIN DEHYDROGENASE REDUCTASE"/>
    <property type="match status" value="1"/>
</dbReference>
<name>W4L2Z7_ENTF1</name>
<dbReference type="HOGENOM" id="CLU_010194_2_19_7"/>
<dbReference type="Gene3D" id="3.40.50.720">
    <property type="entry name" value="NAD(P)-binding Rossmann-like Domain"/>
    <property type="match status" value="1"/>
</dbReference>
<reference evidence="1 2" key="1">
    <citation type="journal article" date="2014" name="Nature">
        <title>An environmental bacterial taxon with a large and distinct metabolic repertoire.</title>
        <authorList>
            <person name="Wilson M.C."/>
            <person name="Mori T."/>
            <person name="Ruckert C."/>
            <person name="Uria A.R."/>
            <person name="Helf M.J."/>
            <person name="Takada K."/>
            <person name="Gernert C."/>
            <person name="Steffens U.A."/>
            <person name="Heycke N."/>
            <person name="Schmitt S."/>
            <person name="Rinke C."/>
            <person name="Helfrich E.J."/>
            <person name="Brachmann A.O."/>
            <person name="Gurgui C."/>
            <person name="Wakimoto T."/>
            <person name="Kracht M."/>
            <person name="Crusemann M."/>
            <person name="Hentschel U."/>
            <person name="Abe I."/>
            <person name="Matsunaga S."/>
            <person name="Kalinowski J."/>
            <person name="Takeyama H."/>
            <person name="Piel J."/>
        </authorList>
    </citation>
    <scope>NUCLEOTIDE SEQUENCE [LARGE SCALE GENOMIC DNA]</scope>
    <source>
        <strain evidence="2">TSY1</strain>
    </source>
</reference>
<dbReference type="PANTHER" id="PTHR42820:SF1">
    <property type="entry name" value="SHORT-CHAIN DEHYDROGENASE_REDUCTASE FAMILY PROTEIN"/>
    <property type="match status" value="1"/>
</dbReference>